<dbReference type="GO" id="GO:0005737">
    <property type="term" value="C:cytoplasm"/>
    <property type="evidence" value="ECO:0007669"/>
    <property type="project" value="UniProtKB-SubCell"/>
</dbReference>
<dbReference type="GO" id="GO:0003725">
    <property type="term" value="F:double-stranded RNA binding"/>
    <property type="evidence" value="ECO:0007669"/>
    <property type="project" value="TreeGrafter"/>
</dbReference>
<evidence type="ECO:0000313" key="12">
    <source>
        <dbReference type="Proteomes" id="UP000094527"/>
    </source>
</evidence>
<dbReference type="InterPro" id="IPR049401">
    <property type="entry name" value="DZF_dom_N"/>
</dbReference>
<dbReference type="GO" id="GO:0008270">
    <property type="term" value="F:zinc ion binding"/>
    <property type="evidence" value="ECO:0007669"/>
    <property type="project" value="UniProtKB-KW"/>
</dbReference>
<dbReference type="Pfam" id="PF20965">
    <property type="entry name" value="DZF_C"/>
    <property type="match status" value="1"/>
</dbReference>
<dbReference type="Pfam" id="PF07528">
    <property type="entry name" value="DZF_N"/>
    <property type="match status" value="1"/>
</dbReference>
<dbReference type="GO" id="GO:0071011">
    <property type="term" value="C:precatalytic spliceosome"/>
    <property type="evidence" value="ECO:0007669"/>
    <property type="project" value="TreeGrafter"/>
</dbReference>
<keyword evidence="5" id="KW-0863">Zinc-finger</keyword>
<dbReference type="InterPro" id="IPR022755">
    <property type="entry name" value="Znf_C2H2_jaz"/>
</dbReference>
<keyword evidence="2" id="KW-0963">Cytoplasm</keyword>
<gene>
    <name evidence="11" type="ORF">Ocin01_03596</name>
</gene>
<feature type="region of interest" description="Disordered" evidence="9">
    <location>
        <begin position="20"/>
        <end position="46"/>
    </location>
</feature>
<feature type="region of interest" description="Disordered" evidence="9">
    <location>
        <begin position="350"/>
        <end position="414"/>
    </location>
</feature>
<feature type="compositionally biased region" description="Low complexity" evidence="9">
    <location>
        <begin position="375"/>
        <end position="384"/>
    </location>
</feature>
<dbReference type="EMBL" id="LJIJ01000087">
    <property type="protein sequence ID" value="ODN03088.1"/>
    <property type="molecule type" value="Genomic_DNA"/>
</dbReference>
<dbReference type="Gene3D" id="3.30.460.10">
    <property type="entry name" value="Beta Polymerase, domain 2"/>
    <property type="match status" value="1"/>
</dbReference>
<sequence length="966" mass="104535">MAANNYYGFTHAGTQYGNQYTPSQQGYTTAQPYPPPAQAPAVSQGAQAYAPPAENYVISGYTRPAQQSAGAQQSYYPQQSQQTAYTGQTMTSAAASGKVQPQGAVKIVGASSVYPTYNANTAGPGTTSYAGFTQPQQTSTTKAATFTNYDAAVYNAVTAYAQGGTNSKPNSFGFKRQGGGGGPHMNKMKGVRPMQNKPQTLHYCDVCKISCAGPQTYKEHLEGQKHKKKEAAQKAGGSGGVVPVAKGTSGGLRCELCDVTCTGSDAYAAHIRGAKHQKVLKLHTKLGKPIPSDNPTVIQSANANGQGQNQHSSGATVPLKATQKQNTNTSFVKPSASAVKVNFIGPKADYDRYGQGAQQPNESGQQQSTQATSHVQQQPQSVSQTNSGNPTSTNVDMKSETVTTPPSAVGYAEKDIQPVGQDYIEEVRSDDGKVVSFNCKLCECRFNDPNAKEMHMKGRRHRLQYKKKVNPDLVVDVKPSSRQKKMEERRASRVTPARKNQAIGDMFPRGPMPLMPPGGGPRGFAPPVYGAPPGGPHMPFIPPLIRRPESMEDRHVMARHADIYPKEEELHAIQKIVSNTEKALKFVSDEFAENDAMKLNGVKDSAIESKSDADLLQASRVLKGVMRVGHLAKGLLLRGDRIVQLVVLCSEKPTLSMLDRIVDGLPKHLQNVAPDEKYEVIKKLGDAALVVSSSKEPKIEVNVTLTSPLMRTPTPATTGSETGAAAGGKRILKVLLLRREEKFMTSTAVDVGRLVHEAQATQVKDPADVLDKEKCLDALAELRHAKWFQARATALQSCVIVIRILRDLCQRVSAWQSLPCWAVELLTEKSINSSGIPLSPGEALRIVLEVVSAGIFLQNGPGLLDPCEKESVDALKGLTNQCREDVTAYAQQALRQVAFRQIHKVLGMEPLPRFQKKNLMNRKRRRDNSEVGEGDEAEATNDGKKDKKEDVTSMETDVVVKTEPVA</sequence>
<name>A0A1D2NCV3_ORCCI</name>
<keyword evidence="12" id="KW-1185">Reference proteome</keyword>
<dbReference type="Pfam" id="PF12874">
    <property type="entry name" value="zf-met"/>
    <property type="match status" value="2"/>
</dbReference>
<feature type="compositionally biased region" description="Polar residues" evidence="9">
    <location>
        <begin position="356"/>
        <end position="374"/>
    </location>
</feature>
<feature type="compositionally biased region" description="Polar residues" evidence="9">
    <location>
        <begin position="385"/>
        <end position="406"/>
    </location>
</feature>
<evidence type="ECO:0000256" key="7">
    <source>
        <dbReference type="ARBA" id="ARBA00022884"/>
    </source>
</evidence>
<evidence type="ECO:0000256" key="4">
    <source>
        <dbReference type="ARBA" id="ARBA00022737"/>
    </source>
</evidence>
<protein>
    <submittedName>
        <fullName evidence="11">Zinc finger RNA-binding protein 2</fullName>
    </submittedName>
</protein>
<feature type="compositionally biased region" description="Low complexity" evidence="9">
    <location>
        <begin position="300"/>
        <end position="315"/>
    </location>
</feature>
<feature type="compositionally biased region" description="Acidic residues" evidence="9">
    <location>
        <begin position="930"/>
        <end position="939"/>
    </location>
</feature>
<evidence type="ECO:0000256" key="6">
    <source>
        <dbReference type="ARBA" id="ARBA00022833"/>
    </source>
</evidence>
<dbReference type="GO" id="GO:0003677">
    <property type="term" value="F:DNA binding"/>
    <property type="evidence" value="ECO:0007669"/>
    <property type="project" value="UniProtKB-KW"/>
</dbReference>
<dbReference type="GO" id="GO:0003727">
    <property type="term" value="F:single-stranded RNA binding"/>
    <property type="evidence" value="ECO:0007669"/>
    <property type="project" value="TreeGrafter"/>
</dbReference>
<evidence type="ECO:0000259" key="10">
    <source>
        <dbReference type="PROSITE" id="PS51703"/>
    </source>
</evidence>
<dbReference type="FunFam" id="3.30.160.60:FF:002080">
    <property type="entry name" value="Zinc finger RNA-binding protein"/>
    <property type="match status" value="1"/>
</dbReference>
<feature type="region of interest" description="Disordered" evidence="9">
    <location>
        <begin position="286"/>
        <end position="315"/>
    </location>
</feature>
<dbReference type="Pfam" id="PF12171">
    <property type="entry name" value="zf-C2H2_jaz"/>
    <property type="match status" value="1"/>
</dbReference>
<evidence type="ECO:0000256" key="1">
    <source>
        <dbReference type="ARBA" id="ARBA00004496"/>
    </source>
</evidence>
<dbReference type="OMA" id="TRPWCGV"/>
<dbReference type="SUPFAM" id="SSF57667">
    <property type="entry name" value="beta-beta-alpha zinc fingers"/>
    <property type="match status" value="3"/>
</dbReference>
<dbReference type="FunFam" id="3.30.160.60:FF:000153">
    <property type="entry name" value="Zinc finger RNA-binding protein 2"/>
    <property type="match status" value="1"/>
</dbReference>
<dbReference type="PROSITE" id="PS51703">
    <property type="entry name" value="DZF"/>
    <property type="match status" value="1"/>
</dbReference>
<dbReference type="InterPro" id="IPR036236">
    <property type="entry name" value="Znf_C2H2_sf"/>
</dbReference>
<evidence type="ECO:0000256" key="8">
    <source>
        <dbReference type="ARBA" id="ARBA00023125"/>
    </source>
</evidence>
<dbReference type="SMART" id="SM00451">
    <property type="entry name" value="ZnF_U1"/>
    <property type="match status" value="3"/>
</dbReference>
<feature type="domain" description="DZF" evidence="10">
    <location>
        <begin position="522"/>
        <end position="951"/>
    </location>
</feature>
<evidence type="ECO:0000256" key="5">
    <source>
        <dbReference type="ARBA" id="ARBA00022771"/>
    </source>
</evidence>
<dbReference type="FunFam" id="3.30.460.10:FF:000010">
    <property type="entry name" value="Zinc finger RNA-binding protein 2"/>
    <property type="match status" value="1"/>
</dbReference>
<feature type="region of interest" description="Disordered" evidence="9">
    <location>
        <begin position="479"/>
        <end position="509"/>
    </location>
</feature>
<dbReference type="InterPro" id="IPR013087">
    <property type="entry name" value="Znf_C2H2_type"/>
</dbReference>
<feature type="region of interest" description="Disordered" evidence="9">
    <location>
        <begin position="916"/>
        <end position="966"/>
    </location>
</feature>
<dbReference type="FunFam" id="3.30.160.60:FF:000210">
    <property type="entry name" value="Zinc finger RNA-binding protein 2"/>
    <property type="match status" value="1"/>
</dbReference>
<feature type="compositionally biased region" description="Basic residues" evidence="9">
    <location>
        <begin position="916"/>
        <end position="926"/>
    </location>
</feature>
<keyword evidence="6" id="KW-0862">Zinc</keyword>
<dbReference type="InterPro" id="IPR003604">
    <property type="entry name" value="Matrin/U1-like-C_Znf_C2H2"/>
</dbReference>
<evidence type="ECO:0000256" key="3">
    <source>
        <dbReference type="ARBA" id="ARBA00022723"/>
    </source>
</evidence>
<dbReference type="PANTHER" id="PTHR45762">
    <property type="entry name" value="ZINC FINGER RNA-BINDING PROTEIN"/>
    <property type="match status" value="1"/>
</dbReference>
<dbReference type="PANTHER" id="PTHR45762:SF3">
    <property type="entry name" value="ZINC-FINGER PROTEIN AT 72D, ISOFORM B"/>
    <property type="match status" value="1"/>
</dbReference>
<dbReference type="Gene3D" id="3.30.160.60">
    <property type="entry name" value="Classic Zinc Finger"/>
    <property type="match status" value="3"/>
</dbReference>
<accession>A0A1D2NCV3</accession>
<proteinExistence type="predicted"/>
<evidence type="ECO:0000256" key="2">
    <source>
        <dbReference type="ARBA" id="ARBA00022490"/>
    </source>
</evidence>
<keyword evidence="8" id="KW-0238">DNA-binding</keyword>
<comment type="caution">
    <text evidence="11">The sequence shown here is derived from an EMBL/GenBank/DDBJ whole genome shotgun (WGS) entry which is preliminary data.</text>
</comment>
<dbReference type="SMART" id="SM00355">
    <property type="entry name" value="ZnF_C2H2"/>
    <property type="match status" value="3"/>
</dbReference>
<evidence type="ECO:0000313" key="11">
    <source>
        <dbReference type="EMBL" id="ODN03088.1"/>
    </source>
</evidence>
<dbReference type="InterPro" id="IPR043519">
    <property type="entry name" value="NT_sf"/>
</dbReference>
<dbReference type="Proteomes" id="UP000094527">
    <property type="component" value="Unassembled WGS sequence"/>
</dbReference>
<organism evidence="11 12">
    <name type="scientific">Orchesella cincta</name>
    <name type="common">Springtail</name>
    <name type="synonym">Podura cincta</name>
    <dbReference type="NCBI Taxonomy" id="48709"/>
    <lineage>
        <taxon>Eukaryota</taxon>
        <taxon>Metazoa</taxon>
        <taxon>Ecdysozoa</taxon>
        <taxon>Arthropoda</taxon>
        <taxon>Hexapoda</taxon>
        <taxon>Collembola</taxon>
        <taxon>Entomobryomorpha</taxon>
        <taxon>Entomobryoidea</taxon>
        <taxon>Orchesellidae</taxon>
        <taxon>Orchesellinae</taxon>
        <taxon>Orchesella</taxon>
    </lineage>
</organism>
<dbReference type="SMART" id="SM00572">
    <property type="entry name" value="DZF"/>
    <property type="match status" value="1"/>
</dbReference>
<reference evidence="11 12" key="1">
    <citation type="journal article" date="2016" name="Genome Biol. Evol.">
        <title>Gene Family Evolution Reflects Adaptation to Soil Environmental Stressors in the Genome of the Collembolan Orchesella cincta.</title>
        <authorList>
            <person name="Faddeeva-Vakhrusheva A."/>
            <person name="Derks M.F."/>
            <person name="Anvar S.Y."/>
            <person name="Agamennone V."/>
            <person name="Suring W."/>
            <person name="Smit S."/>
            <person name="van Straalen N.M."/>
            <person name="Roelofs D."/>
        </authorList>
    </citation>
    <scope>NUCLEOTIDE SEQUENCE [LARGE SCALE GENOMIC DNA]</scope>
    <source>
        <tissue evidence="11">Mixed pool</tissue>
    </source>
</reference>
<keyword evidence="3" id="KW-0479">Metal-binding</keyword>
<comment type="subcellular location">
    <subcellularLocation>
        <location evidence="1">Cytoplasm</location>
    </subcellularLocation>
</comment>
<dbReference type="STRING" id="48709.A0A1D2NCV3"/>
<dbReference type="InterPro" id="IPR049402">
    <property type="entry name" value="DZF_dom_C"/>
</dbReference>
<dbReference type="AlphaFoldDB" id="A0A1D2NCV3"/>
<feature type="compositionally biased region" description="Basic and acidic residues" evidence="9">
    <location>
        <begin position="941"/>
        <end position="951"/>
    </location>
</feature>
<dbReference type="InterPro" id="IPR006561">
    <property type="entry name" value="DZF_dom"/>
</dbReference>
<dbReference type="PROSITE" id="PS00028">
    <property type="entry name" value="ZINC_FINGER_C2H2_1"/>
    <property type="match status" value="1"/>
</dbReference>
<evidence type="ECO:0000256" key="9">
    <source>
        <dbReference type="SAM" id="MobiDB-lite"/>
    </source>
</evidence>
<keyword evidence="7" id="KW-0694">RNA-binding</keyword>
<keyword evidence="4" id="KW-0677">Repeat</keyword>
<dbReference type="OrthoDB" id="8898434at2759"/>